<sequence length="162" mass="18272">WQAGPGGGELGNANFSLCVFRGLRPGRHLEEDDIVPELAHIHPRERPDWEETISAMARSAEIPELRTEPLMRSCSSSTASMKVKNVKKLCFTKGHFPKLAECAHFHYENVDFGTIQSDKGFVVETQESQSHTAKEECVCTQSSTSWQLFSHDFFVLGRIFDE</sequence>
<organism evidence="1 2">
    <name type="scientific">Acanthochromis polyacanthus</name>
    <name type="common">spiny chromis</name>
    <dbReference type="NCBI Taxonomy" id="80966"/>
    <lineage>
        <taxon>Eukaryota</taxon>
        <taxon>Metazoa</taxon>
        <taxon>Chordata</taxon>
        <taxon>Craniata</taxon>
        <taxon>Vertebrata</taxon>
        <taxon>Euteleostomi</taxon>
        <taxon>Actinopterygii</taxon>
        <taxon>Neopterygii</taxon>
        <taxon>Teleostei</taxon>
        <taxon>Neoteleostei</taxon>
        <taxon>Acanthomorphata</taxon>
        <taxon>Ovalentaria</taxon>
        <taxon>Pomacentridae</taxon>
        <taxon>Acanthochromis</taxon>
    </lineage>
</organism>
<dbReference type="AlphaFoldDB" id="A0A3Q1F774"/>
<dbReference type="Ensembl" id="ENSAPOT00000032151.1">
    <property type="protein sequence ID" value="ENSAPOP00000012803.1"/>
    <property type="gene ID" value="ENSAPOG00000015529.1"/>
</dbReference>
<dbReference type="GeneTree" id="ENSGT00940000154313"/>
<dbReference type="STRING" id="80966.ENSAPOP00000012803"/>
<accession>A0A3Q1F774</accession>
<reference evidence="1" key="2">
    <citation type="submission" date="2025-09" db="UniProtKB">
        <authorList>
            <consortium name="Ensembl"/>
        </authorList>
    </citation>
    <scope>IDENTIFICATION</scope>
</reference>
<evidence type="ECO:0000313" key="2">
    <source>
        <dbReference type="Proteomes" id="UP000257200"/>
    </source>
</evidence>
<dbReference type="InParanoid" id="A0A3Q1F774"/>
<proteinExistence type="predicted"/>
<protein>
    <submittedName>
        <fullName evidence="1">Uncharacterized protein</fullName>
    </submittedName>
</protein>
<name>A0A3Q1F774_9TELE</name>
<evidence type="ECO:0000313" key="1">
    <source>
        <dbReference type="Ensembl" id="ENSAPOP00000012803.1"/>
    </source>
</evidence>
<keyword evidence="2" id="KW-1185">Reference proteome</keyword>
<dbReference type="Proteomes" id="UP000257200">
    <property type="component" value="Unplaced"/>
</dbReference>
<reference evidence="1" key="1">
    <citation type="submission" date="2025-08" db="UniProtKB">
        <authorList>
            <consortium name="Ensembl"/>
        </authorList>
    </citation>
    <scope>IDENTIFICATION</scope>
</reference>